<organism evidence="8 9">
    <name type="scientific">Byssothecium circinans</name>
    <dbReference type="NCBI Taxonomy" id="147558"/>
    <lineage>
        <taxon>Eukaryota</taxon>
        <taxon>Fungi</taxon>
        <taxon>Dikarya</taxon>
        <taxon>Ascomycota</taxon>
        <taxon>Pezizomycotina</taxon>
        <taxon>Dothideomycetes</taxon>
        <taxon>Pleosporomycetidae</taxon>
        <taxon>Pleosporales</taxon>
        <taxon>Massarineae</taxon>
        <taxon>Massarinaceae</taxon>
        <taxon>Byssothecium</taxon>
    </lineage>
</organism>
<dbReference type="OrthoDB" id="5429740at2759"/>
<evidence type="ECO:0000256" key="3">
    <source>
        <dbReference type="ARBA" id="ARBA00022989"/>
    </source>
</evidence>
<dbReference type="PANTHER" id="PTHR33048">
    <property type="entry name" value="PTH11-LIKE INTEGRAL MEMBRANE PROTEIN (AFU_ORTHOLOGUE AFUA_5G11245)"/>
    <property type="match status" value="1"/>
</dbReference>
<keyword evidence="9" id="KW-1185">Reference proteome</keyword>
<name>A0A6A5TL12_9PLEO</name>
<feature type="domain" description="Rhodopsin" evidence="7">
    <location>
        <begin position="39"/>
        <end position="293"/>
    </location>
</feature>
<dbReference type="AlphaFoldDB" id="A0A6A5TL12"/>
<protein>
    <recommendedName>
        <fullName evidence="7">Rhodopsin domain-containing protein</fullName>
    </recommendedName>
</protein>
<evidence type="ECO:0000256" key="5">
    <source>
        <dbReference type="ARBA" id="ARBA00038359"/>
    </source>
</evidence>
<feature type="transmembrane region" description="Helical" evidence="6">
    <location>
        <begin position="98"/>
        <end position="122"/>
    </location>
</feature>
<feature type="transmembrane region" description="Helical" evidence="6">
    <location>
        <begin position="54"/>
        <end position="78"/>
    </location>
</feature>
<dbReference type="PANTHER" id="PTHR33048:SF163">
    <property type="entry name" value="INTEGRAL MEMBRANE PROTEIN (AFU_ORTHOLOGUE AFUA_8G05510)"/>
    <property type="match status" value="1"/>
</dbReference>
<evidence type="ECO:0000256" key="2">
    <source>
        <dbReference type="ARBA" id="ARBA00022692"/>
    </source>
</evidence>
<evidence type="ECO:0000256" key="1">
    <source>
        <dbReference type="ARBA" id="ARBA00004141"/>
    </source>
</evidence>
<dbReference type="InterPro" id="IPR049326">
    <property type="entry name" value="Rhodopsin_dom_fungi"/>
</dbReference>
<keyword evidence="2 6" id="KW-0812">Transmembrane</keyword>
<feature type="transmembrane region" description="Helical" evidence="6">
    <location>
        <begin position="191"/>
        <end position="213"/>
    </location>
</feature>
<evidence type="ECO:0000313" key="8">
    <source>
        <dbReference type="EMBL" id="KAF1949657.1"/>
    </source>
</evidence>
<comment type="similarity">
    <text evidence="5">Belongs to the SAT4 family.</text>
</comment>
<feature type="transmembrane region" description="Helical" evidence="6">
    <location>
        <begin position="20"/>
        <end position="42"/>
    </location>
</feature>
<keyword evidence="3 6" id="KW-1133">Transmembrane helix</keyword>
<dbReference type="EMBL" id="ML977034">
    <property type="protein sequence ID" value="KAF1949657.1"/>
    <property type="molecule type" value="Genomic_DNA"/>
</dbReference>
<reference evidence="8" key="1">
    <citation type="journal article" date="2020" name="Stud. Mycol.">
        <title>101 Dothideomycetes genomes: a test case for predicting lifestyles and emergence of pathogens.</title>
        <authorList>
            <person name="Haridas S."/>
            <person name="Albert R."/>
            <person name="Binder M."/>
            <person name="Bloem J."/>
            <person name="Labutti K."/>
            <person name="Salamov A."/>
            <person name="Andreopoulos B."/>
            <person name="Baker S."/>
            <person name="Barry K."/>
            <person name="Bills G."/>
            <person name="Bluhm B."/>
            <person name="Cannon C."/>
            <person name="Castanera R."/>
            <person name="Culley D."/>
            <person name="Daum C."/>
            <person name="Ezra D."/>
            <person name="Gonzalez J."/>
            <person name="Henrissat B."/>
            <person name="Kuo A."/>
            <person name="Liang C."/>
            <person name="Lipzen A."/>
            <person name="Lutzoni F."/>
            <person name="Magnuson J."/>
            <person name="Mondo S."/>
            <person name="Nolan M."/>
            <person name="Ohm R."/>
            <person name="Pangilinan J."/>
            <person name="Park H.-J."/>
            <person name="Ramirez L."/>
            <person name="Alfaro M."/>
            <person name="Sun H."/>
            <person name="Tritt A."/>
            <person name="Yoshinaga Y."/>
            <person name="Zwiers L.-H."/>
            <person name="Turgeon B."/>
            <person name="Goodwin S."/>
            <person name="Spatafora J."/>
            <person name="Crous P."/>
            <person name="Grigoriev I."/>
        </authorList>
    </citation>
    <scope>NUCLEOTIDE SEQUENCE</scope>
    <source>
        <strain evidence="8">CBS 675.92</strain>
    </source>
</reference>
<evidence type="ECO:0000256" key="4">
    <source>
        <dbReference type="ARBA" id="ARBA00023136"/>
    </source>
</evidence>
<feature type="transmembrane region" description="Helical" evidence="6">
    <location>
        <begin position="131"/>
        <end position="154"/>
    </location>
</feature>
<dbReference type="Proteomes" id="UP000800035">
    <property type="component" value="Unassembled WGS sequence"/>
</dbReference>
<sequence length="369" mass="41341">MNVDLSNPPQGMDLDESRTTSNVVLVSVLFSLSALFVGLRLLTRLRYQRKPLGLDDYVMSAGLVLNAANMVCCLAGGYYGLGKHAWALSAYSMRKIGIIYFAFLFIYAWSVCVIKFSILIFYRRIFGMSWLGWWCIFLTTSYLLTHHIVLPLFAKPLSYYWDRAHGVEGEMRVNEAKVGIPFPSPILETDMMAQFILGMAIINMIGDICILFVPIRKVLALQLGKTHKLAVIVTFLLGSFVCFSSLYRIIVIVRYGSSVDMSWARSEVFIWSSVEPSVGIISGCLPTLRPLLTHILEKTGYKSGGSGSGRAGSEGGRHVETISKKRTRKIETREVFDETMGTQFEVDGDTDRYMNWRTDEESAAKHGNG</sequence>
<proteinExistence type="inferred from homology"/>
<dbReference type="Pfam" id="PF20684">
    <property type="entry name" value="Fung_rhodopsin"/>
    <property type="match status" value="1"/>
</dbReference>
<dbReference type="InterPro" id="IPR052337">
    <property type="entry name" value="SAT4-like"/>
</dbReference>
<gene>
    <name evidence="8" type="ORF">CC80DRAFT_510359</name>
</gene>
<accession>A0A6A5TL12</accession>
<evidence type="ECO:0000256" key="6">
    <source>
        <dbReference type="SAM" id="Phobius"/>
    </source>
</evidence>
<dbReference type="GO" id="GO:0016020">
    <property type="term" value="C:membrane"/>
    <property type="evidence" value="ECO:0007669"/>
    <property type="project" value="UniProtKB-SubCell"/>
</dbReference>
<evidence type="ECO:0000313" key="9">
    <source>
        <dbReference type="Proteomes" id="UP000800035"/>
    </source>
</evidence>
<evidence type="ECO:0000259" key="7">
    <source>
        <dbReference type="Pfam" id="PF20684"/>
    </source>
</evidence>
<keyword evidence="4 6" id="KW-0472">Membrane</keyword>
<feature type="transmembrane region" description="Helical" evidence="6">
    <location>
        <begin position="229"/>
        <end position="256"/>
    </location>
</feature>
<comment type="subcellular location">
    <subcellularLocation>
        <location evidence="1">Membrane</location>
        <topology evidence="1">Multi-pass membrane protein</topology>
    </subcellularLocation>
</comment>